<feature type="domain" description="YcaO" evidence="1">
    <location>
        <begin position="189"/>
        <end position="563"/>
    </location>
</feature>
<comment type="caution">
    <text evidence="2">The sequence shown here is derived from an EMBL/GenBank/DDBJ whole genome shotgun (WGS) entry which is preliminary data.</text>
</comment>
<evidence type="ECO:0000259" key="1">
    <source>
        <dbReference type="PROSITE" id="PS51664"/>
    </source>
</evidence>
<dbReference type="PROSITE" id="PS51664">
    <property type="entry name" value="YCAO"/>
    <property type="match status" value="1"/>
</dbReference>
<proteinExistence type="predicted"/>
<dbReference type="RefSeq" id="WP_377124577.1">
    <property type="nucleotide sequence ID" value="NZ_JBHRSD010000018.1"/>
</dbReference>
<reference evidence="3" key="1">
    <citation type="journal article" date="2019" name="Int. J. Syst. Evol. Microbiol.">
        <title>The Global Catalogue of Microorganisms (GCM) 10K type strain sequencing project: providing services to taxonomists for standard genome sequencing and annotation.</title>
        <authorList>
            <consortium name="The Broad Institute Genomics Platform"/>
            <consortium name="The Broad Institute Genome Sequencing Center for Infectious Disease"/>
            <person name="Wu L."/>
            <person name="Ma J."/>
        </authorList>
    </citation>
    <scope>NUCLEOTIDE SEQUENCE [LARGE SCALE GENOMIC DNA]</scope>
    <source>
        <strain evidence="3">KCTC 42730</strain>
    </source>
</reference>
<gene>
    <name evidence="2" type="ORF">ACFOEE_12115</name>
</gene>
<sequence>MQKLIKLHNHIDNHNKSSAIPIAVLTSFDTPIAAPLYVLITPTVLAILPFSNSVAENFQIIRELSDSFEVFPTFERRWQWNTVLQLQLDQLLATLRSQIANNGLQPGQLYIYLNSSFQRKYFPAKTSLSSGAGLGVPSKSSVFREHNLKAAMMERAYGPDSVQNLLLNFDAKAGLCSCFNPHNNLLGIGRGSNRQEMLRGAIYEYLERNAGKHIPSDAVHAPYNDIAAQALTPEEVFGVLEQRDPELFPNFCPNTAIPWLKVTLPVSGEEKLIPAQLVSYMVNYEQVFTYNLNSNGCALGNTVEEAALFAMLEVVERDALLLTWYTKSAPKRIDLQSDVPSRIRELELLLNMRGYEVCCFDISTDIELPTVLVVLLGKNADTLAAFVTAACHFDAGDALENALAEANSLVTVCARNFFTKGYDLKTVESERKQAARDAQYFYYGYKENLPQLSFLFDNPSSLSYLKFVDSYPIPMSGVQRTFDAMVMRLKSLDYQLILCENTPDHIASLGLYCVRAYLPTLINLVFGDVPIFVSENRVLKAHLVKPWIKNVAVDRYPTLHPLG</sequence>
<name>A0ABV7CLD6_9GAMM</name>
<dbReference type="Pfam" id="PF02624">
    <property type="entry name" value="YcaO"/>
    <property type="match status" value="1"/>
</dbReference>
<protein>
    <submittedName>
        <fullName evidence="2">YcaO-like family protein</fullName>
    </submittedName>
</protein>
<keyword evidence="3" id="KW-1185">Reference proteome</keyword>
<evidence type="ECO:0000313" key="2">
    <source>
        <dbReference type="EMBL" id="MFC3033266.1"/>
    </source>
</evidence>
<dbReference type="PANTHER" id="PTHR37809">
    <property type="entry name" value="RIBOSOMAL PROTEIN S12 METHYLTHIOTRANSFERASE ACCESSORY FACTOR YCAO"/>
    <property type="match status" value="1"/>
</dbReference>
<dbReference type="Proteomes" id="UP001595453">
    <property type="component" value="Unassembled WGS sequence"/>
</dbReference>
<accession>A0ABV7CLD6</accession>
<dbReference type="EMBL" id="JBHRSD010000018">
    <property type="protein sequence ID" value="MFC3033266.1"/>
    <property type="molecule type" value="Genomic_DNA"/>
</dbReference>
<dbReference type="InterPro" id="IPR003776">
    <property type="entry name" value="YcaO-like_dom"/>
</dbReference>
<evidence type="ECO:0000313" key="3">
    <source>
        <dbReference type="Proteomes" id="UP001595453"/>
    </source>
</evidence>
<dbReference type="PANTHER" id="PTHR37809:SF1">
    <property type="entry name" value="RIBOSOMAL PROTEIN S12 METHYLTHIOTRANSFERASE ACCESSORY FACTOR YCAO"/>
    <property type="match status" value="1"/>
</dbReference>
<dbReference type="Gene3D" id="3.30.1330.230">
    <property type="match status" value="1"/>
</dbReference>
<organism evidence="2 3">
    <name type="scientific">Pseudoalteromonas fenneropenaei</name>
    <dbReference type="NCBI Taxonomy" id="1737459"/>
    <lineage>
        <taxon>Bacteria</taxon>
        <taxon>Pseudomonadati</taxon>
        <taxon>Pseudomonadota</taxon>
        <taxon>Gammaproteobacteria</taxon>
        <taxon>Alteromonadales</taxon>
        <taxon>Pseudoalteromonadaceae</taxon>
        <taxon>Pseudoalteromonas</taxon>
    </lineage>
</organism>